<dbReference type="Proteomes" id="UP001428817">
    <property type="component" value="Unassembled WGS sequence"/>
</dbReference>
<organism evidence="1 2">
    <name type="scientific">Pseudonocardia eucalypti</name>
    <dbReference type="NCBI Taxonomy" id="648755"/>
    <lineage>
        <taxon>Bacteria</taxon>
        <taxon>Bacillati</taxon>
        <taxon>Actinomycetota</taxon>
        <taxon>Actinomycetes</taxon>
        <taxon>Pseudonocardiales</taxon>
        <taxon>Pseudonocardiaceae</taxon>
        <taxon>Pseudonocardia</taxon>
    </lineage>
</organism>
<dbReference type="Gene3D" id="3.90.180.10">
    <property type="entry name" value="Medium-chain alcohol dehydrogenases, catalytic domain"/>
    <property type="match status" value="1"/>
</dbReference>
<gene>
    <name evidence="1" type="ORF">GCM10023321_14480</name>
</gene>
<dbReference type="EMBL" id="BAABJP010000005">
    <property type="protein sequence ID" value="GAA5149907.1"/>
    <property type="molecule type" value="Genomic_DNA"/>
</dbReference>
<keyword evidence="2" id="KW-1185">Reference proteome</keyword>
<comment type="caution">
    <text evidence="1">The sequence shown here is derived from an EMBL/GenBank/DDBJ whole genome shotgun (WGS) entry which is preliminary data.</text>
</comment>
<sequence>MHVERFGVSANNVTYALLGETLRYWDFFPASEDGWGRIPAWGYARVVAGNGVDGLAVGDRLYGYVPMSSHLHLTPGPVRGDYLRDVSPHRLGLPPAYNAYQVVDERSEREEDVTLLLRPLFTLAWLLADDLVSTEPNGGRVVITSASSKTALALAYLLRAHGVPTVGVTSPAKVDFVAGSGLFDRTAAYDEITATGSDEVLVDIAGAPHLRPRFPRSVLVGMTHGDAAAMEASDTDSVVFSAVDRIAARSREWGGRELRQRMDASWTDFLEHATGWIRIRRASGAEAALEVWRSVVAGAAPADIGNVLTL</sequence>
<dbReference type="Gene3D" id="3.40.50.720">
    <property type="entry name" value="NAD(P)-binding Rossmann-like Domain"/>
    <property type="match status" value="1"/>
</dbReference>
<accession>A0ABP9PP75</accession>
<name>A0ABP9PP75_9PSEU</name>
<protein>
    <submittedName>
        <fullName evidence="1">DUF2855 family protein</fullName>
    </submittedName>
</protein>
<dbReference type="Pfam" id="PF11017">
    <property type="entry name" value="DUF2855"/>
    <property type="match status" value="1"/>
</dbReference>
<dbReference type="InterPro" id="IPR021276">
    <property type="entry name" value="DUF2855"/>
</dbReference>
<evidence type="ECO:0000313" key="2">
    <source>
        <dbReference type="Proteomes" id="UP001428817"/>
    </source>
</evidence>
<reference evidence="2" key="1">
    <citation type="journal article" date="2019" name="Int. J. Syst. Evol. Microbiol.">
        <title>The Global Catalogue of Microorganisms (GCM) 10K type strain sequencing project: providing services to taxonomists for standard genome sequencing and annotation.</title>
        <authorList>
            <consortium name="The Broad Institute Genomics Platform"/>
            <consortium name="The Broad Institute Genome Sequencing Center for Infectious Disease"/>
            <person name="Wu L."/>
            <person name="Ma J."/>
        </authorList>
    </citation>
    <scope>NUCLEOTIDE SEQUENCE [LARGE SCALE GENOMIC DNA]</scope>
    <source>
        <strain evidence="2">JCM 18303</strain>
    </source>
</reference>
<evidence type="ECO:0000313" key="1">
    <source>
        <dbReference type="EMBL" id="GAA5149907.1"/>
    </source>
</evidence>
<proteinExistence type="predicted"/>